<name>A0AA43TV12_9LECA</name>
<protein>
    <submittedName>
        <fullName evidence="2">Uncharacterized protein</fullName>
    </submittedName>
</protein>
<evidence type="ECO:0000256" key="1">
    <source>
        <dbReference type="SAM" id="MobiDB-lite"/>
    </source>
</evidence>
<feature type="compositionally biased region" description="Polar residues" evidence="1">
    <location>
        <begin position="205"/>
        <end position="215"/>
    </location>
</feature>
<feature type="compositionally biased region" description="Basic and acidic residues" evidence="1">
    <location>
        <begin position="109"/>
        <end position="124"/>
    </location>
</feature>
<feature type="region of interest" description="Disordered" evidence="1">
    <location>
        <begin position="1"/>
        <end position="223"/>
    </location>
</feature>
<feature type="compositionally biased region" description="Polar residues" evidence="1">
    <location>
        <begin position="300"/>
        <end position="313"/>
    </location>
</feature>
<feature type="compositionally biased region" description="Low complexity" evidence="1">
    <location>
        <begin position="281"/>
        <end position="294"/>
    </location>
</feature>
<comment type="caution">
    <text evidence="2">The sequence shown here is derived from an EMBL/GenBank/DDBJ whole genome shotgun (WGS) entry which is preliminary data.</text>
</comment>
<dbReference type="Proteomes" id="UP001161017">
    <property type="component" value="Unassembled WGS sequence"/>
</dbReference>
<feature type="compositionally biased region" description="Polar residues" evidence="1">
    <location>
        <begin position="473"/>
        <end position="505"/>
    </location>
</feature>
<evidence type="ECO:0000313" key="3">
    <source>
        <dbReference type="Proteomes" id="UP001161017"/>
    </source>
</evidence>
<accession>A0AA43TV12</accession>
<feature type="compositionally biased region" description="Polar residues" evidence="1">
    <location>
        <begin position="94"/>
        <end position="108"/>
    </location>
</feature>
<dbReference type="AlphaFoldDB" id="A0AA43TV12"/>
<gene>
    <name evidence="2" type="ORF">OHK93_004413</name>
</gene>
<feature type="compositionally biased region" description="Basic and acidic residues" evidence="1">
    <location>
        <begin position="75"/>
        <end position="93"/>
    </location>
</feature>
<keyword evidence="3" id="KW-1185">Reference proteome</keyword>
<feature type="region of interest" description="Disordered" evidence="1">
    <location>
        <begin position="271"/>
        <end position="313"/>
    </location>
</feature>
<proteinExistence type="predicted"/>
<sequence>MEDPPSTPDSEATLRGFSMPPCTPLRKTRLYELGSQEKAAGSPSELNPRASPFELGSPTPTNAQFPHPFTQEQEVEQRFRPSSRGDKAPDEHNYSPSSTFETPNSVETKCSESHDDARKEHDNDSPDTATWYGGVPLRPNQLPTLTTYGLVDKHSDPSPASKGNDTSSSDDDAGGVPFTPSSSDAKSTLIGSTTHGFSKIEANKGASNQARQAQGPNIEGDRGDYRVVSQIKSFNDLAKQRGINEWDNKTFDNRWHLRSDETIRRLSPPKYDLTKSTRIPSKAGGASGTTGAKSEVSVGFGQQNSTDKSYGYGTSENIRQEPAFNRFEFPVMERSIPSSSTERTPLGQMPHQSETNFVATPPEALRLQQVIREIETERIQFNMPVHSRLPFERYFNERVFGTADGPAPIKHNEAHLLTTFNGHILTLEGLRKEVIQEMNALISELMAPAGKRLIQLDDGTGPDAEDTGRPASSYGSHQSGTSAPFQTSQQNGYVGSGPGFNNYSQGGRPLTSRSDTEHHEFSDLSSGLGGVRLGPIEESPSGSTRTVRSQTNQNTNDGQYSFNQAETSSAYDSSEASQGSIQSAVQHGWTPSYSSGAPTLYVTPERVVVGGQQVAAPSMPPYYRGNQIFTPAQFQAWQQFQAAQGTQHLPLYGYPQQYGSYPTTQTSSLPPGVQAYQGGMWLPDGREARAPARTRLAPQHVNDPRFNTDAALQPVSALRDFPGRSQNSTPARFVNRDRLLYLEGSDDMYPQPSAGGSPSVRYQNLMRHSPPGALAMQEENRPFTTKMREPAKWGVMKLGNQDDGGNDTNYTNKNTQDRITKLAVFLRRSE</sequence>
<reference evidence="2" key="1">
    <citation type="journal article" date="2023" name="Genome Biol. Evol.">
        <title>First Whole Genome Sequence and Flow Cytometry Genome Size Data for the Lichen-Forming Fungus Ramalina farinacea (Ascomycota).</title>
        <authorList>
            <person name="Llewellyn T."/>
            <person name="Mian S."/>
            <person name="Hill R."/>
            <person name="Leitch I.J."/>
            <person name="Gaya E."/>
        </authorList>
    </citation>
    <scope>NUCLEOTIDE SEQUENCE</scope>
    <source>
        <strain evidence="2">LIQ254RAFAR</strain>
    </source>
</reference>
<evidence type="ECO:0000313" key="2">
    <source>
        <dbReference type="EMBL" id="MDI1492631.1"/>
    </source>
</evidence>
<feature type="compositionally biased region" description="Polar residues" evidence="1">
    <location>
        <begin position="179"/>
        <end position="196"/>
    </location>
</feature>
<feature type="compositionally biased region" description="Polar residues" evidence="1">
    <location>
        <begin position="540"/>
        <end position="583"/>
    </location>
</feature>
<feature type="region of interest" description="Disordered" evidence="1">
    <location>
        <begin position="454"/>
        <end position="583"/>
    </location>
</feature>
<organism evidence="2 3">
    <name type="scientific">Ramalina farinacea</name>
    <dbReference type="NCBI Taxonomy" id="258253"/>
    <lineage>
        <taxon>Eukaryota</taxon>
        <taxon>Fungi</taxon>
        <taxon>Dikarya</taxon>
        <taxon>Ascomycota</taxon>
        <taxon>Pezizomycotina</taxon>
        <taxon>Lecanoromycetes</taxon>
        <taxon>OSLEUM clade</taxon>
        <taxon>Lecanoromycetidae</taxon>
        <taxon>Lecanorales</taxon>
        <taxon>Lecanorineae</taxon>
        <taxon>Ramalinaceae</taxon>
        <taxon>Ramalina</taxon>
    </lineage>
</organism>
<dbReference type="EMBL" id="JAPUFD010000020">
    <property type="protein sequence ID" value="MDI1492631.1"/>
    <property type="molecule type" value="Genomic_DNA"/>
</dbReference>